<sequence length="499" mass="53442">MIFKHRPSSTEDSTSRGQSEVLGFVLLIGLTMAVIGATVAVGSVAYSSATADAEYASVENAMSKLSSQASLVALGSHESRSFDLGSMRDGSVHVDESQGSIQMYYDENATSIANATLDERTRFYDESLGAVVYRDGERELAMQGGGVWKLENGVGSMVSPPEYHYRQTTLTFPIVRVTGEGSTSGRVGGSVEKVSADRITNPNAPSNPIDNGTVVITVQSDYYQGWYNFFQTRSGGSVSIDHENQTTTVDLQYPQELSFKSETGLLLPFDAEIDGDSGQGNDWRDNVDGFDQTALPSMEPIVSSQIESARNNEDTIDLTEADLSEGLEAGVYYADDDFTISDEVTINTDDGNVTIVVDGDLTIDSPITVTGNSENGVRYYVNGSLQGGNQDITTDNESPESQRNVFFVGGDAFTDTSGTLGTIHAYLIATDGTVAFGQGGGNTEFIGGVAANEFNPGQSAQWNLRAPADQSDDFVIDLGVNPNTITYLHPSENTVRIEL</sequence>
<proteinExistence type="predicted"/>
<dbReference type="EMBL" id="JAKRVX010000011">
    <property type="protein sequence ID" value="MCL9818399.1"/>
    <property type="molecule type" value="Genomic_DNA"/>
</dbReference>
<feature type="transmembrane region" description="Helical" evidence="1">
    <location>
        <begin position="21"/>
        <end position="46"/>
    </location>
</feature>
<accession>A0AAE3KDP1</accession>
<evidence type="ECO:0000313" key="4">
    <source>
        <dbReference type="Proteomes" id="UP001203207"/>
    </source>
</evidence>
<feature type="domain" description="DUF7305" evidence="2">
    <location>
        <begin position="291"/>
        <end position="459"/>
    </location>
</feature>
<gene>
    <name evidence="3" type="ORF">AArcSt2_15770</name>
</gene>
<keyword evidence="1" id="KW-0812">Transmembrane</keyword>
<keyword evidence="1" id="KW-1133">Transmembrane helix</keyword>
<evidence type="ECO:0000313" key="3">
    <source>
        <dbReference type="EMBL" id="MCL9818399.1"/>
    </source>
</evidence>
<dbReference type="AlphaFoldDB" id="A0AAE3KDP1"/>
<dbReference type="Proteomes" id="UP001203207">
    <property type="component" value="Unassembled WGS sequence"/>
</dbReference>
<name>A0AAE3KDP1_9EURY</name>
<organism evidence="3 4">
    <name type="scientific">Natronocalculus amylovorans</name>
    <dbReference type="NCBI Taxonomy" id="2917812"/>
    <lineage>
        <taxon>Archaea</taxon>
        <taxon>Methanobacteriati</taxon>
        <taxon>Methanobacteriota</taxon>
        <taxon>Stenosarchaea group</taxon>
        <taxon>Halobacteria</taxon>
        <taxon>Halobacteriales</taxon>
        <taxon>Haloferacaceae</taxon>
        <taxon>Natronocalculus</taxon>
    </lineage>
</organism>
<evidence type="ECO:0000256" key="1">
    <source>
        <dbReference type="SAM" id="Phobius"/>
    </source>
</evidence>
<dbReference type="InterPro" id="IPR055713">
    <property type="entry name" value="DUF7289"/>
</dbReference>
<keyword evidence="4" id="KW-1185">Reference proteome</keyword>
<dbReference type="Pfam" id="PF23960">
    <property type="entry name" value="DUF7289"/>
    <property type="match status" value="1"/>
</dbReference>
<protein>
    <recommendedName>
        <fullName evidence="2">DUF7305 domain-containing protein</fullName>
    </recommendedName>
</protein>
<comment type="caution">
    <text evidence="3">The sequence shown here is derived from an EMBL/GenBank/DDBJ whole genome shotgun (WGS) entry which is preliminary data.</text>
</comment>
<evidence type="ECO:0000259" key="2">
    <source>
        <dbReference type="Pfam" id="PF23981"/>
    </source>
</evidence>
<keyword evidence="1" id="KW-0472">Membrane</keyword>
<dbReference type="RefSeq" id="WP_250586083.1">
    <property type="nucleotide sequence ID" value="NZ_JAKRVX010000011.1"/>
</dbReference>
<dbReference type="Pfam" id="PF23981">
    <property type="entry name" value="DUF7305"/>
    <property type="match status" value="1"/>
</dbReference>
<dbReference type="InterPro" id="IPR055729">
    <property type="entry name" value="DUF7305"/>
</dbReference>
<reference evidence="3" key="2">
    <citation type="submission" date="2022-02" db="EMBL/GenBank/DDBJ databases">
        <authorList>
            <person name="Elcheninov A.G."/>
            <person name="Sorokin D.Y."/>
            <person name="Kublanov I.V."/>
        </authorList>
    </citation>
    <scope>NUCLEOTIDE SEQUENCE</scope>
    <source>
        <strain evidence="3">AArc-St2</strain>
    </source>
</reference>
<reference evidence="3" key="1">
    <citation type="journal article" date="2022" name="Syst. Appl. Microbiol.">
        <title>Natronocalculus amylovorans gen. nov., sp. nov., and Natranaeroarchaeum aerophilus sp. nov., dominant culturable amylolytic natronoarchaea from hypersaline soda lakes in southwestern Siberia.</title>
        <authorList>
            <person name="Sorokin D.Y."/>
            <person name="Elcheninov A.G."/>
            <person name="Khizhniak T.V."/>
            <person name="Koenen M."/>
            <person name="Bale N.J."/>
            <person name="Damste J.S.S."/>
            <person name="Kublanov I.V."/>
        </authorList>
    </citation>
    <scope>NUCLEOTIDE SEQUENCE</scope>
    <source>
        <strain evidence="3">AArc-St2</strain>
    </source>
</reference>